<feature type="domain" description="PNPLA" evidence="6">
    <location>
        <begin position="1310"/>
        <end position="1532"/>
    </location>
</feature>
<evidence type="ECO:0000256" key="4">
    <source>
        <dbReference type="PROSITE-ProRule" id="PRU01161"/>
    </source>
</evidence>
<dbReference type="Gene3D" id="3.40.50.300">
    <property type="entry name" value="P-loop containing nucleotide triphosphate hydrolases"/>
    <property type="match status" value="1"/>
</dbReference>
<dbReference type="PANTHER" id="PTHR24185:SF1">
    <property type="entry name" value="CALCIUM-INDEPENDENT PHOSPHOLIPASE A2-GAMMA"/>
    <property type="match status" value="1"/>
</dbReference>
<keyword evidence="2 4" id="KW-0442">Lipid degradation</keyword>
<feature type="short sequence motif" description="GXSXG" evidence="4">
    <location>
        <begin position="1362"/>
        <end position="1366"/>
    </location>
</feature>
<keyword evidence="1 4" id="KW-0378">Hydrolase</keyword>
<dbReference type="InterPro" id="IPR027417">
    <property type="entry name" value="P-loop_NTPase"/>
</dbReference>
<comment type="caution">
    <text evidence="4">Lacks conserved residue(s) required for the propagation of feature annotation.</text>
</comment>
<keyword evidence="3 4" id="KW-0443">Lipid metabolism</keyword>
<comment type="caution">
    <text evidence="7">The sequence shown here is derived from an EMBL/GenBank/DDBJ whole genome shotgun (WGS) entry which is preliminary data.</text>
</comment>
<dbReference type="GO" id="GO:0016042">
    <property type="term" value="P:lipid catabolic process"/>
    <property type="evidence" value="ECO:0007669"/>
    <property type="project" value="UniProtKB-UniRule"/>
</dbReference>
<dbReference type="InterPro" id="IPR016035">
    <property type="entry name" value="Acyl_Trfase/lysoPLipase"/>
</dbReference>
<feature type="active site" description="Nucleophile" evidence="4">
    <location>
        <position position="1364"/>
    </location>
</feature>
<feature type="active site" description="Proton acceptor" evidence="4">
    <location>
        <position position="1519"/>
    </location>
</feature>
<proteinExistence type="predicted"/>
<dbReference type="InterPro" id="IPR029058">
    <property type="entry name" value="AB_hydrolase_fold"/>
</dbReference>
<dbReference type="GO" id="GO:0047499">
    <property type="term" value="F:calcium-independent phospholipase A2 activity"/>
    <property type="evidence" value="ECO:0007669"/>
    <property type="project" value="TreeGrafter"/>
</dbReference>
<feature type="compositionally biased region" description="Basic and acidic residues" evidence="5">
    <location>
        <begin position="1263"/>
        <end position="1275"/>
    </location>
</feature>
<sequence>MWLRDFLPEHEKFKNSRIMTFGYDSDLTDKRTVMELGNWAESLLRSLDEVRTGGEEKKRPLLLVCHSLGGLVAMTSLGSTANLGNIKLSQFGIAFLATPHSGSMNADWSNLMVATAHTVGGVRTQAVETLRPFNSASVWDTAAFLNLDPCPPFRCFAEGRMMRVKGINQHVVTQSSATLGKQQAFQIMNVDHVSICKFESRLGPFTTISMALLELLSEVTSGRIQQPEAQRQRRMFGQPRFQAHAYPPDGGFWWEGKELKAIQHQTSSASTKPFFGRKKELETLEASLATGDTRPKLTVIKGIAGIGKTELLLQFAARQRSHRNVFFLGSSEGETFESVVSKLSTSIGFEMLENPTENQERWRNTPVPERIDIFMTWLGNRCNKDSLFIVDDIEAFGYSTIPTILKYPAHHTLISTRDSNLKWTGRYFQDFRLPPLDYGATLKILESTLEELSCNPIYRNGLDLVAHRVQGHPLAARNAMSFIIEHLATYDSPSIEFSDLFDRDDPEERKTFLDFSFEGRSLWDSFNLSRKRLSLQENHQAALRLLQILPFLCVDNESLDYLFKMDKRWLRDYEGEFADITMLKSSYMALSTWLSKLRENVMMWVKKSIEDQGEIKAPGSSKQMGQIPSGDKVELLQRSVDSFFTLCVETKQKLQDHENTVPDDSAIYQMIVDCKMAYKRARGHVGVPEEVSDSSARHQSPIHMDPMEGNSARFFQLLQSFQYHKVPCDLLTRACEPRPTWSSTGEIVERLPLKAGVPQWLVEFYYDNEFLFNATGLEGHNRYFKSTMENNGVAYLQVIGEEQSDLETIDERILARERIAVMLQAFPSNNAEIIGEEIVDRFMDIVKTSILPLLSSLTVADIEDWLLPEIREERESYFVALLEFLHQVIHILGIESPLIPLPLLRQISNFISDDTNSNLYAICKQIPQILDAYGGNDDLTSHLSSLETGTDQRSNALIGHLIAMLLSKKSSTTDNKVSMEVLAQALSEWRPLSMGGPSTMEYLAANSFCHQSQIDMIAKPYSTTIDVMTLRGLLLSRRNQQKEAVKVLNSTMVGIISCYGPESLQLGIASAELANCYNILRQEGKAEDVVRSMFHLRQDPSLSTRRDGIYLRIALADSWIGQTRYNEAVTVLQSIVDSPNISTTFRMMSALRLSKSQRRMHENVQKPFDQNSALWTGLTLLSNVPDALAMEYVEELACNIAEIPKRQRRDSNNAEGLIEEVNSIVDKSRSLTSSPCWEWYTNLQQDYSRQIAETTKTQKGKKREAEKGIQHKRMNDMGTAIPSSVFPGSSSQEDANTSNEEGPWAEKLVLSFGGGGVSAISIHPEGPAFSSRSIGDKYPSTLSDSNRVDEYLPCHYFDYMAGTSTGGLSGIMLGRLRMSVDQAIDNFFDFCNDVFRDPLAEFESTHFYLPAKYPADKACKAFKKIVMNGIVVGTKDTSELENVAANEPFIKGGRRTRTIAFSIRNEGGVYRPHIWRSYNGPDDQTTLSRSAMIWEVARATSANRGYFEEIKIDGASYLDESVIVMNPSYRVLEEVSSLHNKAPALFVNIGAGSTFTTNPIARGHENQRTNSESQPDSTDLYTFSENKQWEDLVERVGLEKVYRLNAEGGLQDIPFDDWRPAGTGSSTLSVITSITNEYLHKSEVRDIINNIAGEAIRIRRARAKGRAERWNDFVM</sequence>
<evidence type="ECO:0000313" key="7">
    <source>
        <dbReference type="EMBL" id="RBA12697.1"/>
    </source>
</evidence>
<evidence type="ECO:0000313" key="8">
    <source>
        <dbReference type="Proteomes" id="UP000251714"/>
    </source>
</evidence>
<name>A0A365MVX0_GIBIN</name>
<dbReference type="Gene3D" id="3.40.50.1820">
    <property type="entry name" value="alpha/beta hydrolase"/>
    <property type="match status" value="1"/>
</dbReference>
<evidence type="ECO:0000256" key="5">
    <source>
        <dbReference type="SAM" id="MobiDB-lite"/>
    </source>
</evidence>
<evidence type="ECO:0000259" key="6">
    <source>
        <dbReference type="PROSITE" id="PS51635"/>
    </source>
</evidence>
<dbReference type="GO" id="GO:0016020">
    <property type="term" value="C:membrane"/>
    <property type="evidence" value="ECO:0007669"/>
    <property type="project" value="TreeGrafter"/>
</dbReference>
<evidence type="ECO:0000256" key="1">
    <source>
        <dbReference type="ARBA" id="ARBA00022801"/>
    </source>
</evidence>
<dbReference type="Proteomes" id="UP000251714">
    <property type="component" value="Unassembled WGS sequence"/>
</dbReference>
<dbReference type="EMBL" id="PKMI01000039">
    <property type="protein sequence ID" value="RBA12697.1"/>
    <property type="molecule type" value="Genomic_DNA"/>
</dbReference>
<dbReference type="GO" id="GO:0019369">
    <property type="term" value="P:arachidonate metabolic process"/>
    <property type="evidence" value="ECO:0007669"/>
    <property type="project" value="TreeGrafter"/>
</dbReference>
<organism evidence="7 8">
    <name type="scientific">Gibberella intermedia</name>
    <name type="common">Bulb rot disease fungus</name>
    <name type="synonym">Fusarium proliferatum</name>
    <dbReference type="NCBI Taxonomy" id="948311"/>
    <lineage>
        <taxon>Eukaryota</taxon>
        <taxon>Fungi</taxon>
        <taxon>Dikarya</taxon>
        <taxon>Ascomycota</taxon>
        <taxon>Pezizomycotina</taxon>
        <taxon>Sordariomycetes</taxon>
        <taxon>Hypocreomycetidae</taxon>
        <taxon>Hypocreales</taxon>
        <taxon>Nectriaceae</taxon>
        <taxon>Fusarium</taxon>
        <taxon>Fusarium fujikuroi species complex</taxon>
    </lineage>
</organism>
<gene>
    <name evidence="7" type="ORF">FPRO05_04147</name>
</gene>
<dbReference type="PANTHER" id="PTHR24185">
    <property type="entry name" value="CALCIUM-INDEPENDENT PHOSPHOLIPASE A2-GAMMA"/>
    <property type="match status" value="1"/>
</dbReference>
<dbReference type="GO" id="GO:0046486">
    <property type="term" value="P:glycerolipid metabolic process"/>
    <property type="evidence" value="ECO:0007669"/>
    <property type="project" value="UniProtKB-ARBA"/>
</dbReference>
<dbReference type="SUPFAM" id="SSF52540">
    <property type="entry name" value="P-loop containing nucleoside triphosphate hydrolases"/>
    <property type="match status" value="1"/>
</dbReference>
<evidence type="ECO:0000256" key="3">
    <source>
        <dbReference type="ARBA" id="ARBA00023098"/>
    </source>
</evidence>
<dbReference type="Pfam" id="PF01734">
    <property type="entry name" value="Patatin"/>
    <property type="match status" value="1"/>
</dbReference>
<evidence type="ECO:0000256" key="2">
    <source>
        <dbReference type="ARBA" id="ARBA00022963"/>
    </source>
</evidence>
<reference evidence="7 8" key="1">
    <citation type="submission" date="2017-12" db="EMBL/GenBank/DDBJ databases">
        <title>Genome sequence of the mycotoxigenic crop pathogen Fusarium proliferatum, strain ITEM 2341 from Date Palm.</title>
        <authorList>
            <person name="Almiman B.F."/>
            <person name="Shittu T.A."/>
            <person name="Muthumeenakshi S."/>
            <person name="Baroncelli R."/>
            <person name="Sreenivasaprasada S."/>
        </authorList>
    </citation>
    <scope>NUCLEOTIDE SEQUENCE [LARGE SCALE GENOMIC DNA]</scope>
    <source>
        <strain evidence="7 8">ITEM 2341</strain>
    </source>
</reference>
<dbReference type="PROSITE" id="PS51635">
    <property type="entry name" value="PNPLA"/>
    <property type="match status" value="1"/>
</dbReference>
<dbReference type="SUPFAM" id="SSF53474">
    <property type="entry name" value="alpha/beta-Hydrolases"/>
    <property type="match status" value="1"/>
</dbReference>
<protein>
    <recommendedName>
        <fullName evidence="6">PNPLA domain-containing protein</fullName>
    </recommendedName>
</protein>
<dbReference type="SUPFAM" id="SSF52151">
    <property type="entry name" value="FabD/lysophospholipase-like"/>
    <property type="match status" value="1"/>
</dbReference>
<feature type="region of interest" description="Disordered" evidence="5">
    <location>
        <begin position="1253"/>
        <end position="1300"/>
    </location>
</feature>
<accession>A0A365MVX0</accession>
<dbReference type="InterPro" id="IPR002641">
    <property type="entry name" value="PNPLA_dom"/>
</dbReference>
<dbReference type="Gene3D" id="3.40.1090.10">
    <property type="entry name" value="Cytosolic phospholipase A2 catalytic domain"/>
    <property type="match status" value="1"/>
</dbReference>
<feature type="compositionally biased region" description="Polar residues" evidence="5">
    <location>
        <begin position="1286"/>
        <end position="1300"/>
    </location>
</feature>